<organism evidence="1 2">
    <name type="scientific">Desertifilum tharense IPPAS B-1220</name>
    <dbReference type="NCBI Taxonomy" id="1781255"/>
    <lineage>
        <taxon>Bacteria</taxon>
        <taxon>Bacillati</taxon>
        <taxon>Cyanobacteriota</taxon>
        <taxon>Cyanophyceae</taxon>
        <taxon>Desertifilales</taxon>
        <taxon>Desertifilaceae</taxon>
        <taxon>Desertifilum</taxon>
    </lineage>
</organism>
<proteinExistence type="predicted"/>
<dbReference type="EMBL" id="CP182909">
    <property type="protein sequence ID" value="XPM62468.1"/>
    <property type="molecule type" value="Genomic_DNA"/>
</dbReference>
<evidence type="ECO:0000313" key="1">
    <source>
        <dbReference type="EMBL" id="XPM62468.1"/>
    </source>
</evidence>
<protein>
    <submittedName>
        <fullName evidence="1">DUF928 domain-containing protein</fullName>
    </submittedName>
</protein>
<accession>A0ACD5GNL5</accession>
<keyword evidence="2" id="KW-1185">Reference proteome</keyword>
<name>A0ACD5GNL5_9CYAN</name>
<dbReference type="Proteomes" id="UP000095472">
    <property type="component" value="Chromosome"/>
</dbReference>
<gene>
    <name evidence="1" type="ORF">BH720_022500</name>
</gene>
<sequence length="181" mass="20301">MLQALTPPSHLGRTIKSNPTFFVYLPPHNAESAEFVLEDTSDRVVYKTRVPISGSTGIVSISLPTESNRSLLEVNQLYRWSFQLLCPSARDEIAYGDHIDGWIKREAATLVLERQLTAMSPRDRATRYAGLGLWYDTLETLVQEIRTSANPQLRDDWKSLLTSVGLTEVAEEPLASCCSMQ</sequence>
<evidence type="ECO:0000313" key="2">
    <source>
        <dbReference type="Proteomes" id="UP000095472"/>
    </source>
</evidence>
<reference evidence="1 2" key="1">
    <citation type="journal article" date="2016" name="Genome Announc.">
        <title>Draft Genome Sequence of the Thermotolerant Cyanobacterium Desertifilum sp. IPPAS B-1220.</title>
        <authorList>
            <person name="Mironov K.S."/>
            <person name="Sinetova M.A."/>
            <person name="Bolatkhan K."/>
            <person name="Zayadan B.K."/>
            <person name="Ustinova V.V."/>
            <person name="Kupriyanova E.V."/>
            <person name="Skrypnik A.N."/>
            <person name="Gogoleva N.E."/>
            <person name="Gogolev Y.V."/>
            <person name="Los D.A."/>
        </authorList>
    </citation>
    <scope>NUCLEOTIDE SEQUENCE [LARGE SCALE GENOMIC DNA]</scope>
    <source>
        <strain evidence="1 2">IPPAS B-1220</strain>
    </source>
</reference>